<gene>
    <name evidence="9" type="ORF">GCM10022231_02640</name>
</gene>
<evidence type="ECO:0000256" key="7">
    <source>
        <dbReference type="ARBA" id="ARBA00023157"/>
    </source>
</evidence>
<proteinExistence type="inferred from homology"/>
<dbReference type="InterPro" id="IPR043580">
    <property type="entry name" value="CUTINASE_1"/>
</dbReference>
<keyword evidence="4 8" id="KW-0964">Secreted</keyword>
<comment type="caution">
    <text evidence="9">The sequence shown here is derived from an EMBL/GenBank/DDBJ whole genome shotgun (WGS) entry which is preliminary data.</text>
</comment>
<comment type="subcellular location">
    <subcellularLocation>
        <location evidence="1 8">Secreted</location>
    </subcellularLocation>
</comment>
<dbReference type="InterPro" id="IPR000675">
    <property type="entry name" value="Cutinase/axe"/>
</dbReference>
<evidence type="ECO:0000256" key="5">
    <source>
        <dbReference type="ARBA" id="ARBA00022729"/>
    </source>
</evidence>
<evidence type="ECO:0000313" key="9">
    <source>
        <dbReference type="EMBL" id="GAA3948759.1"/>
    </source>
</evidence>
<dbReference type="SMART" id="SM01110">
    <property type="entry name" value="Cutinase"/>
    <property type="match status" value="1"/>
</dbReference>
<dbReference type="EC" id="3.1.1.-" evidence="8"/>
<dbReference type="GO" id="GO:0016787">
    <property type="term" value="F:hydrolase activity"/>
    <property type="evidence" value="ECO:0007669"/>
    <property type="project" value="UniProtKB-KW"/>
</dbReference>
<dbReference type="EMBL" id="BAAAZW010000001">
    <property type="protein sequence ID" value="GAA3948759.1"/>
    <property type="molecule type" value="Genomic_DNA"/>
</dbReference>
<feature type="chain" id="PRO_5044949798" description="Cutinase" evidence="8">
    <location>
        <begin position="30"/>
        <end position="238"/>
    </location>
</feature>
<name>A0ABP7NK04_9ACTN</name>
<keyword evidence="10" id="KW-1185">Reference proteome</keyword>
<evidence type="ECO:0000256" key="4">
    <source>
        <dbReference type="ARBA" id="ARBA00022525"/>
    </source>
</evidence>
<sequence length="238" mass="24784">MFKRILLILVAAVTAITGAVAVSSAPAAAAPGCPSTEVVFARGTAEAGAPLGVTGLSFSEALKNRLPGKTVRTTAVNYPASSNFSDRTAFVRNVVRGIDNAQAKIESIARRCPNTDIVLGGYSQGAVVAGYAVADRIDIPARYAQYRSQAPTPMPASVAEHVSAVVLFAPPSNRWIRDVGAPPMRVGAAYRAKTVSYCIPGDTVCDGAPVGQPNALHVLYSVNGMTIQGADFAARRIR</sequence>
<dbReference type="Gene3D" id="3.40.50.1820">
    <property type="entry name" value="alpha/beta hydrolase"/>
    <property type="match status" value="1"/>
</dbReference>
<evidence type="ECO:0000256" key="1">
    <source>
        <dbReference type="ARBA" id="ARBA00004613"/>
    </source>
</evidence>
<dbReference type="Proteomes" id="UP001418444">
    <property type="component" value="Unassembled WGS sequence"/>
</dbReference>
<dbReference type="PANTHER" id="PTHR33630:SF9">
    <property type="entry name" value="CUTINASE 4"/>
    <property type="match status" value="1"/>
</dbReference>
<keyword evidence="3 8" id="KW-0719">Serine esterase</keyword>
<dbReference type="SUPFAM" id="SSF53474">
    <property type="entry name" value="alpha/beta-Hydrolases"/>
    <property type="match status" value="1"/>
</dbReference>
<protein>
    <recommendedName>
        <fullName evidence="8">Cutinase</fullName>
        <ecNumber evidence="8">3.1.1.-</ecNumber>
    </recommendedName>
</protein>
<comment type="similarity">
    <text evidence="2 8">Belongs to the cutinase family.</text>
</comment>
<dbReference type="PANTHER" id="PTHR33630">
    <property type="entry name" value="CUTINASE RV1984C-RELATED-RELATED"/>
    <property type="match status" value="1"/>
</dbReference>
<evidence type="ECO:0000256" key="6">
    <source>
        <dbReference type="ARBA" id="ARBA00022801"/>
    </source>
</evidence>
<dbReference type="InterPro" id="IPR029058">
    <property type="entry name" value="AB_hydrolase_fold"/>
</dbReference>
<organism evidence="9 10">
    <name type="scientific">Gordonia caeni</name>
    <dbReference type="NCBI Taxonomy" id="1007097"/>
    <lineage>
        <taxon>Bacteria</taxon>
        <taxon>Bacillati</taxon>
        <taxon>Actinomycetota</taxon>
        <taxon>Actinomycetes</taxon>
        <taxon>Mycobacteriales</taxon>
        <taxon>Gordoniaceae</taxon>
        <taxon>Gordonia</taxon>
    </lineage>
</organism>
<reference evidence="10" key="1">
    <citation type="journal article" date="2019" name="Int. J. Syst. Evol. Microbiol.">
        <title>The Global Catalogue of Microorganisms (GCM) 10K type strain sequencing project: providing services to taxonomists for standard genome sequencing and annotation.</title>
        <authorList>
            <consortium name="The Broad Institute Genomics Platform"/>
            <consortium name="The Broad Institute Genome Sequencing Center for Infectious Disease"/>
            <person name="Wu L."/>
            <person name="Ma J."/>
        </authorList>
    </citation>
    <scope>NUCLEOTIDE SEQUENCE [LARGE SCALE GENOMIC DNA]</scope>
    <source>
        <strain evidence="10">JCM 16923</strain>
    </source>
</reference>
<dbReference type="Pfam" id="PF01083">
    <property type="entry name" value="Cutinase"/>
    <property type="match status" value="1"/>
</dbReference>
<dbReference type="RefSeq" id="WP_344779800.1">
    <property type="nucleotide sequence ID" value="NZ_BAAAZW010000001.1"/>
</dbReference>
<comment type="function">
    <text evidence="8">Catalyzes the hydrolysis of complex carboxylic polyesters found in the cell wall of plants. Degrades cutin, a macromolecule that forms the structure of the plant cuticle.</text>
</comment>
<evidence type="ECO:0000313" key="10">
    <source>
        <dbReference type="Proteomes" id="UP001418444"/>
    </source>
</evidence>
<dbReference type="PROSITE" id="PS00155">
    <property type="entry name" value="CUTINASE_1"/>
    <property type="match status" value="1"/>
</dbReference>
<evidence type="ECO:0000256" key="3">
    <source>
        <dbReference type="ARBA" id="ARBA00022487"/>
    </source>
</evidence>
<keyword evidence="7" id="KW-1015">Disulfide bond</keyword>
<keyword evidence="6 8" id="KW-0378">Hydrolase</keyword>
<feature type="signal peptide" evidence="8">
    <location>
        <begin position="1"/>
        <end position="29"/>
    </location>
</feature>
<evidence type="ECO:0000256" key="2">
    <source>
        <dbReference type="ARBA" id="ARBA00007534"/>
    </source>
</evidence>
<evidence type="ECO:0000256" key="8">
    <source>
        <dbReference type="RuleBase" id="RU361263"/>
    </source>
</evidence>
<keyword evidence="5 8" id="KW-0732">Signal</keyword>
<accession>A0ABP7NK04</accession>